<dbReference type="InterPro" id="IPR000719">
    <property type="entry name" value="Prot_kinase_dom"/>
</dbReference>
<dbReference type="Gene3D" id="3.30.200.20">
    <property type="entry name" value="Phosphorylase Kinase, domain 1"/>
    <property type="match status" value="1"/>
</dbReference>
<sequence>MTKLAETRDIDAGGERDNTLEIKAGTVLKDRFLLLKEIGRGGLSTVYKARDLVAAKAGLADPNVAIKIIRAAHNVDPDVIALMHREARRLRDLVHPNIVRVYDMDRQGDIHFMVMELLEGQPLSQLLRKAPGKRLQAAQLNRLIQDLATALTHAHGRGIIHADLKPGNVFVLNNGGAKLIDFNIAYPIARPIKTREEDTIVILARFGAVTPAYASPQRMTGAEPCEADDVFSLSVIAYLAYSGTRPYTAKNALEARKEGQKAVRPEGLTWLRWRALRAGLALDDFGRTDSAKRFAEGFCSPGPLTLAKHMVSDFFNAQEEPAETSQAAAPAPSSNDPSESKSPADSLKDNQPSEAGK</sequence>
<dbReference type="CDD" id="cd14014">
    <property type="entry name" value="STKc_PknB_like"/>
    <property type="match status" value="1"/>
</dbReference>
<dbReference type="SUPFAM" id="SSF56112">
    <property type="entry name" value="Protein kinase-like (PK-like)"/>
    <property type="match status" value="1"/>
</dbReference>
<evidence type="ECO:0000256" key="5">
    <source>
        <dbReference type="SAM" id="MobiDB-lite"/>
    </source>
</evidence>
<name>A0ABT0GV10_9HYPH</name>
<comment type="caution">
    <text evidence="7">The sequence shown here is derived from an EMBL/GenBank/DDBJ whole genome shotgun (WGS) entry which is preliminary data.</text>
</comment>
<proteinExistence type="predicted"/>
<evidence type="ECO:0000256" key="1">
    <source>
        <dbReference type="ARBA" id="ARBA00022679"/>
    </source>
</evidence>
<dbReference type="InterPro" id="IPR008271">
    <property type="entry name" value="Ser/Thr_kinase_AS"/>
</dbReference>
<keyword evidence="8" id="KW-1185">Reference proteome</keyword>
<keyword evidence="2" id="KW-0547">Nucleotide-binding</keyword>
<dbReference type="RefSeq" id="WP_248154969.1">
    <property type="nucleotide sequence ID" value="NZ_JALNMJ010000009.1"/>
</dbReference>
<reference evidence="7" key="1">
    <citation type="submission" date="2022-04" db="EMBL/GenBank/DDBJ databases">
        <title>Roseibium sp. CAU 1639 isolated from mud.</title>
        <authorList>
            <person name="Kim W."/>
        </authorList>
    </citation>
    <scope>NUCLEOTIDE SEQUENCE</scope>
    <source>
        <strain evidence="7">CAU 1639</strain>
    </source>
</reference>
<evidence type="ECO:0000313" key="7">
    <source>
        <dbReference type="EMBL" id="MCK7613268.1"/>
    </source>
</evidence>
<organism evidence="7 8">
    <name type="scientific">Roseibium sediminicola</name>
    <dbReference type="NCBI Taxonomy" id="2933272"/>
    <lineage>
        <taxon>Bacteria</taxon>
        <taxon>Pseudomonadati</taxon>
        <taxon>Pseudomonadota</taxon>
        <taxon>Alphaproteobacteria</taxon>
        <taxon>Hyphomicrobiales</taxon>
        <taxon>Stappiaceae</taxon>
        <taxon>Roseibium</taxon>
    </lineage>
</organism>
<dbReference type="EMBL" id="JALNMJ010000009">
    <property type="protein sequence ID" value="MCK7613268.1"/>
    <property type="molecule type" value="Genomic_DNA"/>
</dbReference>
<evidence type="ECO:0000256" key="4">
    <source>
        <dbReference type="ARBA" id="ARBA00022840"/>
    </source>
</evidence>
<feature type="region of interest" description="Disordered" evidence="5">
    <location>
        <begin position="316"/>
        <end position="357"/>
    </location>
</feature>
<dbReference type="Proteomes" id="UP001431221">
    <property type="component" value="Unassembled WGS sequence"/>
</dbReference>
<feature type="compositionally biased region" description="Low complexity" evidence="5">
    <location>
        <begin position="317"/>
        <end position="337"/>
    </location>
</feature>
<keyword evidence="3 7" id="KW-0418">Kinase</keyword>
<evidence type="ECO:0000256" key="3">
    <source>
        <dbReference type="ARBA" id="ARBA00022777"/>
    </source>
</evidence>
<dbReference type="PROSITE" id="PS00108">
    <property type="entry name" value="PROTEIN_KINASE_ST"/>
    <property type="match status" value="1"/>
</dbReference>
<evidence type="ECO:0000313" key="8">
    <source>
        <dbReference type="Proteomes" id="UP001431221"/>
    </source>
</evidence>
<accession>A0ABT0GV10</accession>
<dbReference type="Gene3D" id="1.10.510.10">
    <property type="entry name" value="Transferase(Phosphotransferase) domain 1"/>
    <property type="match status" value="1"/>
</dbReference>
<dbReference type="InterPro" id="IPR011009">
    <property type="entry name" value="Kinase-like_dom_sf"/>
</dbReference>
<evidence type="ECO:0000256" key="2">
    <source>
        <dbReference type="ARBA" id="ARBA00022741"/>
    </source>
</evidence>
<feature type="domain" description="Protein kinase" evidence="6">
    <location>
        <begin position="32"/>
        <end position="299"/>
    </location>
</feature>
<keyword evidence="1" id="KW-0808">Transferase</keyword>
<gene>
    <name evidence="7" type="ORF">M0H32_13920</name>
</gene>
<protein>
    <submittedName>
        <fullName evidence="7">Serine/threonine protein kinase</fullName>
    </submittedName>
</protein>
<dbReference type="PANTHER" id="PTHR43289:SF6">
    <property type="entry name" value="SERINE_THREONINE-PROTEIN KINASE NEKL-3"/>
    <property type="match status" value="1"/>
</dbReference>
<evidence type="ECO:0000259" key="6">
    <source>
        <dbReference type="PROSITE" id="PS50011"/>
    </source>
</evidence>
<dbReference type="Pfam" id="PF00069">
    <property type="entry name" value="Pkinase"/>
    <property type="match status" value="1"/>
</dbReference>
<keyword evidence="4" id="KW-0067">ATP-binding</keyword>
<dbReference type="SMART" id="SM00220">
    <property type="entry name" value="S_TKc"/>
    <property type="match status" value="1"/>
</dbReference>
<dbReference type="PROSITE" id="PS50011">
    <property type="entry name" value="PROTEIN_KINASE_DOM"/>
    <property type="match status" value="1"/>
</dbReference>
<keyword evidence="7" id="KW-0723">Serine/threonine-protein kinase</keyword>
<dbReference type="PANTHER" id="PTHR43289">
    <property type="entry name" value="MITOGEN-ACTIVATED PROTEIN KINASE KINASE KINASE 20-RELATED"/>
    <property type="match status" value="1"/>
</dbReference>
<dbReference type="GO" id="GO:0004674">
    <property type="term" value="F:protein serine/threonine kinase activity"/>
    <property type="evidence" value="ECO:0007669"/>
    <property type="project" value="UniProtKB-KW"/>
</dbReference>